<comment type="caution">
    <text evidence="1">The sequence shown here is derived from an EMBL/GenBank/DDBJ whole genome shotgun (WGS) entry which is preliminary data.</text>
</comment>
<organism evidence="1 2">
    <name type="scientific">Limosilactobacillus reuteri</name>
    <name type="common">Lactobacillus reuteri</name>
    <dbReference type="NCBI Taxonomy" id="1598"/>
    <lineage>
        <taxon>Bacteria</taxon>
        <taxon>Bacillati</taxon>
        <taxon>Bacillota</taxon>
        <taxon>Bacilli</taxon>
        <taxon>Lactobacillales</taxon>
        <taxon>Lactobacillaceae</taxon>
        <taxon>Limosilactobacillus</taxon>
    </lineage>
</organism>
<evidence type="ECO:0000313" key="1">
    <source>
        <dbReference type="EMBL" id="RMX24400.1"/>
    </source>
</evidence>
<gene>
    <name evidence="1" type="ORF">C5O77_10105</name>
</gene>
<dbReference type="AlphaFoldDB" id="A0A3M6SAD7"/>
<dbReference type="EMBL" id="PTLS01000053">
    <property type="protein sequence ID" value="RMX24400.1"/>
    <property type="molecule type" value="Genomic_DNA"/>
</dbReference>
<evidence type="ECO:0000313" key="2">
    <source>
        <dbReference type="Proteomes" id="UP000276940"/>
    </source>
</evidence>
<reference evidence="1 2" key="1">
    <citation type="journal article" date="2018" name="J Appl Environ Microbiol">
        <title>The gut symbionts Lactobacillus reuteri R2lc and 2010 encode a polyketide synthase cluster that activates the mammalian aryl-hydrocarbon receptor.</title>
        <authorList>
            <person name="Ozcam M."/>
            <person name="Roos S."/>
            <person name="Van Pijkeren J.P."/>
        </authorList>
    </citation>
    <scope>NUCLEOTIDE SEQUENCE [LARGE SCALE GENOMIC DNA]</scope>
    <source>
        <strain evidence="1 2">R2lc</strain>
    </source>
</reference>
<dbReference type="Proteomes" id="UP000276940">
    <property type="component" value="Unassembled WGS sequence"/>
</dbReference>
<sequence>MNDYTKTRLSRIRNVLARHVSALDLIMNGEATNLEAGQEFSLLLNEMYTGSDFKQDCKELEAEAYRLADKEGLIHE</sequence>
<accession>A0A3M6SAD7</accession>
<proteinExistence type="predicted"/>
<name>A0A3M6SAD7_LIMRT</name>
<protein>
    <submittedName>
        <fullName evidence="1">Uncharacterized protein</fullName>
    </submittedName>
</protein>
<dbReference type="RefSeq" id="WP_124216608.1">
    <property type="nucleotide sequence ID" value="NZ_PTLS01000053.1"/>
</dbReference>